<reference evidence="1" key="1">
    <citation type="submission" date="2021-11" db="EMBL/GenBank/DDBJ databases">
        <authorList>
            <person name="Islam A."/>
            <person name="Islam S."/>
            <person name="Flora M.S."/>
            <person name="Rahman M."/>
            <person name="Ziaur R.M."/>
            <person name="Epstein J.H."/>
            <person name="Hassan M."/>
            <person name="Klassen M."/>
            <person name="Woodard K."/>
            <person name="Webb A."/>
            <person name="Webby R.J."/>
            <person name="El Zowalaty M.E."/>
        </authorList>
    </citation>
    <scope>NUCLEOTIDE SEQUENCE</scope>
    <source>
        <strain evidence="1">Pbs3</strain>
    </source>
</reference>
<dbReference type="SUPFAM" id="SSF48452">
    <property type="entry name" value="TPR-like"/>
    <property type="match status" value="1"/>
</dbReference>
<gene>
    <name evidence="1" type="ORF">PBS003_LOCUS1611</name>
</gene>
<dbReference type="Proteomes" id="UP001160483">
    <property type="component" value="Unassembled WGS sequence"/>
</dbReference>
<dbReference type="AlphaFoldDB" id="A0AAU9KN90"/>
<evidence type="ECO:0000313" key="1">
    <source>
        <dbReference type="EMBL" id="CAH0474770.1"/>
    </source>
</evidence>
<accession>A0AAU9KN90</accession>
<comment type="caution">
    <text evidence="1">The sequence shown here is derived from an EMBL/GenBank/DDBJ whole genome shotgun (WGS) entry which is preliminary data.</text>
</comment>
<organism evidence="1 2">
    <name type="scientific">Peronospora belbahrii</name>
    <dbReference type="NCBI Taxonomy" id="622444"/>
    <lineage>
        <taxon>Eukaryota</taxon>
        <taxon>Sar</taxon>
        <taxon>Stramenopiles</taxon>
        <taxon>Oomycota</taxon>
        <taxon>Peronosporomycetes</taxon>
        <taxon>Peronosporales</taxon>
        <taxon>Peronosporaceae</taxon>
        <taxon>Peronospora</taxon>
    </lineage>
</organism>
<name>A0AAU9KN90_9STRA</name>
<dbReference type="EMBL" id="CAKKTJ010000114">
    <property type="protein sequence ID" value="CAH0474770.1"/>
    <property type="molecule type" value="Genomic_DNA"/>
</dbReference>
<sequence>MAARFSRPLLRRIGVMSTTGPCNHVLVSRNVSNASKGSEDALKVNFKHWMKKEVMLLAFMVVTGAAGVRFYQNRENAPVNQVQQLLKQAEQSAGEEDAKQAIRHCLHAYDVIKSTNSHDRHLFEVAFAIAAQYDALGRSEVATKYYLDALEHNLRETNVAKREKNCVVTLDRIAQSYENRGHITTAEKYYKQSISAYNQNQGRREMSKTSRSEVEDLSALDREIPAVLYNYSQLLMANKRWNEASNALQRAATLARVSSLSEEYVKLIDGAIANVRLARTTEKSNRNEPCIAPVKSF</sequence>
<dbReference type="InterPro" id="IPR011990">
    <property type="entry name" value="TPR-like_helical_dom_sf"/>
</dbReference>
<evidence type="ECO:0000313" key="2">
    <source>
        <dbReference type="Proteomes" id="UP001160483"/>
    </source>
</evidence>
<protein>
    <submittedName>
        <fullName evidence="1">Uncharacterized protein</fullName>
    </submittedName>
</protein>
<proteinExistence type="predicted"/>
<dbReference type="Gene3D" id="1.25.40.10">
    <property type="entry name" value="Tetratricopeptide repeat domain"/>
    <property type="match status" value="1"/>
</dbReference>